<gene>
    <name evidence="16" type="ORF">FHS89_003020</name>
</gene>
<dbReference type="GO" id="GO:0005524">
    <property type="term" value="F:ATP binding"/>
    <property type="evidence" value="ECO:0007669"/>
    <property type="project" value="UniProtKB-UniRule"/>
</dbReference>
<evidence type="ECO:0000256" key="4">
    <source>
        <dbReference type="ARBA" id="ARBA00015492"/>
    </source>
</evidence>
<feature type="binding site" evidence="14">
    <location>
        <position position="199"/>
    </location>
    <ligand>
        <name>ATP</name>
        <dbReference type="ChEBI" id="CHEBI:30616"/>
    </ligand>
</feature>
<dbReference type="PANTHER" id="PTHR17490">
    <property type="entry name" value="SUA5"/>
    <property type="match status" value="1"/>
</dbReference>
<feature type="binding site" evidence="14">
    <location>
        <position position="72"/>
    </location>
    <ligand>
        <name>L-threonine</name>
        <dbReference type="ChEBI" id="CHEBI:57926"/>
    </ligand>
</feature>
<keyword evidence="10 13" id="KW-0067">ATP-binding</keyword>
<name>A0A840X5A7_9RHOB</name>
<feature type="binding site" evidence="14">
    <location>
        <position position="63"/>
    </location>
    <ligand>
        <name>ATP</name>
        <dbReference type="ChEBI" id="CHEBI:30616"/>
    </ligand>
</feature>
<evidence type="ECO:0000256" key="13">
    <source>
        <dbReference type="PIRNR" id="PIRNR004930"/>
    </source>
</evidence>
<keyword evidence="5 13" id="KW-0963">Cytoplasm</keyword>
<dbReference type="Gene3D" id="3.40.50.11030">
    <property type="entry name" value="Threonylcarbamoyl-AMP synthase, C-terminal domain"/>
    <property type="match status" value="1"/>
</dbReference>
<evidence type="ECO:0000313" key="16">
    <source>
        <dbReference type="EMBL" id="MBB5516976.1"/>
    </source>
</evidence>
<evidence type="ECO:0000313" key="17">
    <source>
        <dbReference type="Proteomes" id="UP000553766"/>
    </source>
</evidence>
<keyword evidence="6 13" id="KW-0808">Transferase</keyword>
<dbReference type="InterPro" id="IPR005145">
    <property type="entry name" value="Sua5_C"/>
</dbReference>
<dbReference type="Pfam" id="PF01300">
    <property type="entry name" value="Sua5_yciO_yrdC"/>
    <property type="match status" value="1"/>
</dbReference>
<proteinExistence type="inferred from homology"/>
<dbReference type="AlphaFoldDB" id="A0A840X5A7"/>
<dbReference type="EMBL" id="JACIJS010000011">
    <property type="protein sequence ID" value="MBB5516976.1"/>
    <property type="molecule type" value="Genomic_DNA"/>
</dbReference>
<comment type="subcellular location">
    <subcellularLocation>
        <location evidence="1 13">Cytoplasm</location>
    </subcellularLocation>
</comment>
<evidence type="ECO:0000256" key="5">
    <source>
        <dbReference type="ARBA" id="ARBA00022490"/>
    </source>
</evidence>
<feature type="binding site" evidence="14">
    <location>
        <position position="147"/>
    </location>
    <ligand>
        <name>ATP</name>
        <dbReference type="ChEBI" id="CHEBI:30616"/>
    </ligand>
</feature>
<comment type="caution">
    <text evidence="16">The sequence shown here is derived from an EMBL/GenBank/DDBJ whole genome shotgun (WGS) entry which is preliminary data.</text>
</comment>
<organism evidence="16 17">
    <name type="scientific">Rubricella aquisinus</name>
    <dbReference type="NCBI Taxonomy" id="2028108"/>
    <lineage>
        <taxon>Bacteria</taxon>
        <taxon>Pseudomonadati</taxon>
        <taxon>Pseudomonadota</taxon>
        <taxon>Alphaproteobacteria</taxon>
        <taxon>Rhodobacterales</taxon>
        <taxon>Paracoccaceae</taxon>
        <taxon>Rubricella</taxon>
    </lineage>
</organism>
<evidence type="ECO:0000256" key="14">
    <source>
        <dbReference type="PIRSR" id="PIRSR004930-1"/>
    </source>
</evidence>
<dbReference type="RefSeq" id="WP_184012936.1">
    <property type="nucleotide sequence ID" value="NZ_JACIJS010000011.1"/>
</dbReference>
<dbReference type="GO" id="GO:0003725">
    <property type="term" value="F:double-stranded RNA binding"/>
    <property type="evidence" value="ECO:0007669"/>
    <property type="project" value="UniProtKB-UniRule"/>
</dbReference>
<evidence type="ECO:0000256" key="8">
    <source>
        <dbReference type="ARBA" id="ARBA00022695"/>
    </source>
</evidence>
<comment type="catalytic activity">
    <reaction evidence="12 13">
        <text>L-threonine + hydrogencarbonate + ATP = L-threonylcarbamoyladenylate + diphosphate + H2O</text>
        <dbReference type="Rhea" id="RHEA:36407"/>
        <dbReference type="ChEBI" id="CHEBI:15377"/>
        <dbReference type="ChEBI" id="CHEBI:17544"/>
        <dbReference type="ChEBI" id="CHEBI:30616"/>
        <dbReference type="ChEBI" id="CHEBI:33019"/>
        <dbReference type="ChEBI" id="CHEBI:57926"/>
        <dbReference type="ChEBI" id="CHEBI:73682"/>
        <dbReference type="EC" id="2.7.7.87"/>
    </reaction>
</comment>
<sequence length="317" mass="32650">MTQEERHVTATRRLPPTDAGVAEAAALLAAGALVAFPSETVYGLGADARNGQAVAAIYAAKERPSFNPLIIHVPDLAAAERWGVFSPEARALALAFWPGALTLVVPKRDGLSDLVTAGGPMVAIRVPAHPLAQRLLRAADAPIAGPSANPSGRISPTRVQHVLDGLDGRIAAVLDGGDCTVGVESTIVGWRAGRACLLRAGGVPKEALEAALAGPLQDGEDLETPEAPGQLTSHYAPNGTVRLNALAPNADEVWLGFGPGVDGLNLSRTGDLAEAAANLFACLHALNDAKKIAVAPIPDQGLGRAINDRLRRAAAPR</sequence>
<feature type="binding site" evidence="14">
    <location>
        <position position="185"/>
    </location>
    <ligand>
        <name>L-threonine</name>
        <dbReference type="ChEBI" id="CHEBI:57926"/>
    </ligand>
</feature>
<evidence type="ECO:0000256" key="1">
    <source>
        <dbReference type="ARBA" id="ARBA00004496"/>
    </source>
</evidence>
<dbReference type="InterPro" id="IPR050156">
    <property type="entry name" value="TC-AMP_synthase_SUA5"/>
</dbReference>
<evidence type="ECO:0000256" key="7">
    <source>
        <dbReference type="ARBA" id="ARBA00022694"/>
    </source>
</evidence>
<dbReference type="GO" id="GO:0000049">
    <property type="term" value="F:tRNA binding"/>
    <property type="evidence" value="ECO:0007669"/>
    <property type="project" value="TreeGrafter"/>
</dbReference>
<dbReference type="GO" id="GO:0006450">
    <property type="term" value="P:regulation of translational fidelity"/>
    <property type="evidence" value="ECO:0007669"/>
    <property type="project" value="TreeGrafter"/>
</dbReference>
<reference evidence="16 17" key="1">
    <citation type="submission" date="2020-08" db="EMBL/GenBank/DDBJ databases">
        <title>Genomic Encyclopedia of Type Strains, Phase IV (KMG-IV): sequencing the most valuable type-strain genomes for metagenomic binning, comparative biology and taxonomic classification.</title>
        <authorList>
            <person name="Goeker M."/>
        </authorList>
    </citation>
    <scope>NUCLEOTIDE SEQUENCE [LARGE SCALE GENOMIC DNA]</scope>
    <source>
        <strain evidence="16 17">DSM 103377</strain>
    </source>
</reference>
<dbReference type="PIRSF" id="PIRSF004930">
    <property type="entry name" value="Tln_factor_SUA5"/>
    <property type="match status" value="1"/>
</dbReference>
<dbReference type="InterPro" id="IPR038385">
    <property type="entry name" value="Sua5/YwlC_C"/>
</dbReference>
<dbReference type="GO" id="GO:0005737">
    <property type="term" value="C:cytoplasm"/>
    <property type="evidence" value="ECO:0007669"/>
    <property type="project" value="UniProtKB-SubCell"/>
</dbReference>
<dbReference type="InterPro" id="IPR010923">
    <property type="entry name" value="T(6)A37_SUA5"/>
</dbReference>
<protein>
    <recommendedName>
        <fullName evidence="4 13">Threonylcarbamoyl-AMP synthase</fullName>
        <shortName evidence="13">TC-AMP synthase</shortName>
        <ecNumber evidence="3 13">2.7.7.87</ecNumber>
    </recommendedName>
    <alternativeName>
        <fullName evidence="11 13">L-threonylcarbamoyladenylate synthase</fullName>
    </alternativeName>
</protein>
<keyword evidence="7 13" id="KW-0819">tRNA processing</keyword>
<feature type="domain" description="YrdC-like" evidence="15">
    <location>
        <begin position="18"/>
        <end position="203"/>
    </location>
</feature>
<dbReference type="NCBIfam" id="TIGR00057">
    <property type="entry name" value="L-threonylcarbamoyladenylate synthase"/>
    <property type="match status" value="1"/>
</dbReference>
<dbReference type="Gene3D" id="3.90.870.10">
    <property type="entry name" value="DHBP synthase"/>
    <property type="match status" value="1"/>
</dbReference>
<feature type="binding site" evidence="14">
    <location>
        <position position="125"/>
    </location>
    <ligand>
        <name>L-threonine</name>
        <dbReference type="ChEBI" id="CHEBI:57926"/>
    </ligand>
</feature>
<keyword evidence="8 13" id="KW-0548">Nucleotidyltransferase</keyword>
<dbReference type="Pfam" id="PF03481">
    <property type="entry name" value="Sua5_C"/>
    <property type="match status" value="1"/>
</dbReference>
<dbReference type="Proteomes" id="UP000553766">
    <property type="component" value="Unassembled WGS sequence"/>
</dbReference>
<dbReference type="SUPFAM" id="SSF55821">
    <property type="entry name" value="YrdC/RibB"/>
    <property type="match status" value="1"/>
</dbReference>
<evidence type="ECO:0000256" key="9">
    <source>
        <dbReference type="ARBA" id="ARBA00022741"/>
    </source>
</evidence>
<dbReference type="PROSITE" id="PS51163">
    <property type="entry name" value="YRDC"/>
    <property type="match status" value="1"/>
</dbReference>
<feature type="binding site" evidence="14">
    <location>
        <position position="67"/>
    </location>
    <ligand>
        <name>ATP</name>
        <dbReference type="ChEBI" id="CHEBI:30616"/>
    </ligand>
</feature>
<dbReference type="InterPro" id="IPR017945">
    <property type="entry name" value="DHBP_synth_RibB-like_a/b_dom"/>
</dbReference>
<dbReference type="PANTHER" id="PTHR17490:SF16">
    <property type="entry name" value="THREONYLCARBAMOYL-AMP SYNTHASE"/>
    <property type="match status" value="1"/>
</dbReference>
<feature type="binding site" evidence="14">
    <location>
        <position position="155"/>
    </location>
    <ligand>
        <name>ATP</name>
        <dbReference type="ChEBI" id="CHEBI:30616"/>
    </ligand>
</feature>
<evidence type="ECO:0000259" key="15">
    <source>
        <dbReference type="PROSITE" id="PS51163"/>
    </source>
</evidence>
<evidence type="ECO:0000256" key="11">
    <source>
        <dbReference type="ARBA" id="ARBA00029774"/>
    </source>
</evidence>
<evidence type="ECO:0000256" key="6">
    <source>
        <dbReference type="ARBA" id="ARBA00022679"/>
    </source>
</evidence>
<comment type="similarity">
    <text evidence="2 13">Belongs to the SUA5 family.</text>
</comment>
<dbReference type="InterPro" id="IPR006070">
    <property type="entry name" value="Sua5-like_dom"/>
</dbReference>
<evidence type="ECO:0000256" key="10">
    <source>
        <dbReference type="ARBA" id="ARBA00022840"/>
    </source>
</evidence>
<dbReference type="GO" id="GO:0008033">
    <property type="term" value="P:tRNA processing"/>
    <property type="evidence" value="ECO:0007669"/>
    <property type="project" value="UniProtKB-KW"/>
</dbReference>
<keyword evidence="9 13" id="KW-0547">Nucleotide-binding</keyword>
<keyword evidence="17" id="KW-1185">Reference proteome</keyword>
<accession>A0A840X5A7</accession>
<evidence type="ECO:0000256" key="3">
    <source>
        <dbReference type="ARBA" id="ARBA00012584"/>
    </source>
</evidence>
<comment type="function">
    <text evidence="13">Required for the formation of a threonylcarbamoyl group on adenosine at position 37 (t(6)A37) in tRNAs that read codons beginning with adenine.</text>
</comment>
<dbReference type="GO" id="GO:0061710">
    <property type="term" value="F:L-threonylcarbamoyladenylate synthase"/>
    <property type="evidence" value="ECO:0007669"/>
    <property type="project" value="UniProtKB-EC"/>
</dbReference>
<evidence type="ECO:0000256" key="2">
    <source>
        <dbReference type="ARBA" id="ARBA00007663"/>
    </source>
</evidence>
<evidence type="ECO:0000256" key="12">
    <source>
        <dbReference type="ARBA" id="ARBA00048366"/>
    </source>
</evidence>
<feature type="binding site" evidence="14">
    <location>
        <position position="40"/>
    </location>
    <ligand>
        <name>L-threonine</name>
        <dbReference type="ChEBI" id="CHEBI:57926"/>
    </ligand>
</feature>
<feature type="binding site" evidence="14">
    <location>
        <position position="235"/>
    </location>
    <ligand>
        <name>ATP</name>
        <dbReference type="ChEBI" id="CHEBI:30616"/>
    </ligand>
</feature>
<dbReference type="EC" id="2.7.7.87" evidence="3 13"/>